<gene>
    <name evidence="2" type="ORF">H9636_02715</name>
</gene>
<dbReference type="PROSITE" id="PS50943">
    <property type="entry name" value="HTH_CROC1"/>
    <property type="match status" value="1"/>
</dbReference>
<feature type="domain" description="HTH cro/C1-type" evidence="1">
    <location>
        <begin position="5"/>
        <end position="60"/>
    </location>
</feature>
<dbReference type="SMART" id="SM00530">
    <property type="entry name" value="HTH_XRE"/>
    <property type="match status" value="1"/>
</dbReference>
<dbReference type="RefSeq" id="WP_191706114.1">
    <property type="nucleotide sequence ID" value="NZ_JACSQA010000002.1"/>
</dbReference>
<evidence type="ECO:0000313" key="2">
    <source>
        <dbReference type="EMBL" id="MBD8025563.1"/>
    </source>
</evidence>
<evidence type="ECO:0000313" key="3">
    <source>
        <dbReference type="Proteomes" id="UP000640930"/>
    </source>
</evidence>
<dbReference type="InterPro" id="IPR001387">
    <property type="entry name" value="Cro/C1-type_HTH"/>
</dbReference>
<dbReference type="Proteomes" id="UP000640930">
    <property type="component" value="Unassembled WGS sequence"/>
</dbReference>
<sequence length="72" mass="8202">MKNRLRLLMAERHLNITVLSEKTGISRNAIANIYHEKTTRIDLKTISKLCNFFGCTPNDLLIIGEQSKSEVV</sequence>
<dbReference type="PANTHER" id="PTHR37301:SF1">
    <property type="entry name" value="DNA-BINDING PROTEIN"/>
    <property type="match status" value="1"/>
</dbReference>
<evidence type="ECO:0000259" key="1">
    <source>
        <dbReference type="PROSITE" id="PS50943"/>
    </source>
</evidence>
<protein>
    <submittedName>
        <fullName evidence="2">Helix-turn-helix transcriptional regulator</fullName>
    </submittedName>
</protein>
<accession>A0ABR8X8B8</accession>
<dbReference type="PANTHER" id="PTHR37301">
    <property type="entry name" value="DNA-BINDING PROTEIN-RELATED"/>
    <property type="match status" value="1"/>
</dbReference>
<dbReference type="Pfam" id="PF13443">
    <property type="entry name" value="HTH_26"/>
    <property type="match status" value="1"/>
</dbReference>
<dbReference type="Gene3D" id="1.10.260.40">
    <property type="entry name" value="lambda repressor-like DNA-binding domains"/>
    <property type="match status" value="1"/>
</dbReference>
<name>A0ABR8X8B8_9BACL</name>
<reference evidence="2 3" key="1">
    <citation type="submission" date="2020-08" db="EMBL/GenBank/DDBJ databases">
        <title>A Genomic Blueprint of the Chicken Gut Microbiome.</title>
        <authorList>
            <person name="Gilroy R."/>
            <person name="Ravi A."/>
            <person name="Getino M."/>
            <person name="Pursley I."/>
            <person name="Horton D.L."/>
            <person name="Alikhan N.-F."/>
            <person name="Baker D."/>
            <person name="Gharbi K."/>
            <person name="Hall N."/>
            <person name="Watson M."/>
            <person name="Adriaenssens E.M."/>
            <person name="Foster-Nyarko E."/>
            <person name="Jarju S."/>
            <person name="Secka A."/>
            <person name="Antonio M."/>
            <person name="Oren A."/>
            <person name="Chaudhuri R."/>
            <person name="La Ragione R.M."/>
            <person name="Hildebrand F."/>
            <person name="Pallen M.J."/>
        </authorList>
    </citation>
    <scope>NUCLEOTIDE SEQUENCE [LARGE SCALE GENOMIC DNA]</scope>
    <source>
        <strain evidence="2 3">Re31</strain>
    </source>
</reference>
<comment type="caution">
    <text evidence="2">The sequence shown here is derived from an EMBL/GenBank/DDBJ whole genome shotgun (WGS) entry which is preliminary data.</text>
</comment>
<organism evidence="2 3">
    <name type="scientific">Ureibacillus galli</name>
    <dbReference type="NCBI Taxonomy" id="2762222"/>
    <lineage>
        <taxon>Bacteria</taxon>
        <taxon>Bacillati</taxon>
        <taxon>Bacillota</taxon>
        <taxon>Bacilli</taxon>
        <taxon>Bacillales</taxon>
        <taxon>Caryophanaceae</taxon>
        <taxon>Ureibacillus</taxon>
    </lineage>
</organism>
<dbReference type="SUPFAM" id="SSF47413">
    <property type="entry name" value="lambda repressor-like DNA-binding domains"/>
    <property type="match status" value="1"/>
</dbReference>
<dbReference type="CDD" id="cd00093">
    <property type="entry name" value="HTH_XRE"/>
    <property type="match status" value="1"/>
</dbReference>
<dbReference type="InterPro" id="IPR010982">
    <property type="entry name" value="Lambda_DNA-bd_dom_sf"/>
</dbReference>
<dbReference type="EMBL" id="JACSQA010000002">
    <property type="protein sequence ID" value="MBD8025563.1"/>
    <property type="molecule type" value="Genomic_DNA"/>
</dbReference>
<keyword evidence="3" id="KW-1185">Reference proteome</keyword>
<proteinExistence type="predicted"/>